<dbReference type="EMBL" id="BARS01028232">
    <property type="protein sequence ID" value="GAG06044.1"/>
    <property type="molecule type" value="Genomic_DNA"/>
</dbReference>
<reference evidence="1" key="1">
    <citation type="journal article" date="2014" name="Front. Microbiol.">
        <title>High frequency of phylogenetically diverse reductive dehalogenase-homologous genes in deep subseafloor sedimentary metagenomes.</title>
        <authorList>
            <person name="Kawai M."/>
            <person name="Futagami T."/>
            <person name="Toyoda A."/>
            <person name="Takaki Y."/>
            <person name="Nishi S."/>
            <person name="Hori S."/>
            <person name="Arai W."/>
            <person name="Tsubouchi T."/>
            <person name="Morono Y."/>
            <person name="Uchiyama I."/>
            <person name="Ito T."/>
            <person name="Fujiyama A."/>
            <person name="Inagaki F."/>
            <person name="Takami H."/>
        </authorList>
    </citation>
    <scope>NUCLEOTIDE SEQUENCE</scope>
    <source>
        <strain evidence="1">Expedition CK06-06</strain>
    </source>
</reference>
<dbReference type="AlphaFoldDB" id="X0UJS0"/>
<feature type="non-terminal residue" evidence="1">
    <location>
        <position position="189"/>
    </location>
</feature>
<name>X0UJS0_9ZZZZ</name>
<evidence type="ECO:0008006" key="2">
    <source>
        <dbReference type="Google" id="ProtNLM"/>
    </source>
</evidence>
<gene>
    <name evidence="1" type="ORF">S01H1_44268</name>
</gene>
<comment type="caution">
    <text evidence="1">The sequence shown here is derived from an EMBL/GenBank/DDBJ whole genome shotgun (WGS) entry which is preliminary data.</text>
</comment>
<organism evidence="1">
    <name type="scientific">marine sediment metagenome</name>
    <dbReference type="NCBI Taxonomy" id="412755"/>
    <lineage>
        <taxon>unclassified sequences</taxon>
        <taxon>metagenomes</taxon>
        <taxon>ecological metagenomes</taxon>
    </lineage>
</organism>
<protein>
    <recommendedName>
        <fullName evidence="2">LTD domain-containing protein</fullName>
    </recommendedName>
</protein>
<evidence type="ECO:0000313" key="1">
    <source>
        <dbReference type="EMBL" id="GAG06044.1"/>
    </source>
</evidence>
<accession>X0UJS0</accession>
<sequence length="189" mass="19275">MQGSGRVRAVLCLFWVFPQVVGAVPLISEVFYDAVGSDDGQSFVEIYGAPGTSLDGYLIEGINGSNGAITHTLTLVGAIPLDGLFVVADGLSGGASSVAEADQVLQFDFQNGPDSVRLLALDTSVLDSLGYGVFGPGEFFGGEGSPAEDVAAGSSLARWFANVDTDDNAADFGAMLPSPGSAPLVVPEP</sequence>
<proteinExistence type="predicted"/>